<dbReference type="InParanoid" id="G0MT77"/>
<dbReference type="HOGENOM" id="CLU_1929424_0_0_1"/>
<dbReference type="AlphaFoldDB" id="G0MT77"/>
<evidence type="ECO:0000256" key="1">
    <source>
        <dbReference type="SAM" id="Phobius"/>
    </source>
</evidence>
<accession>G0MT77</accession>
<evidence type="ECO:0000313" key="2">
    <source>
        <dbReference type="EMBL" id="EGT43796.1"/>
    </source>
</evidence>
<feature type="transmembrane region" description="Helical" evidence="1">
    <location>
        <begin position="80"/>
        <end position="97"/>
    </location>
</feature>
<protein>
    <submittedName>
        <fullName evidence="2">Uncharacterized protein</fullName>
    </submittedName>
</protein>
<name>G0MT77_CAEBE</name>
<keyword evidence="1" id="KW-0472">Membrane</keyword>
<keyword evidence="1" id="KW-0812">Transmembrane</keyword>
<reference evidence="3" key="1">
    <citation type="submission" date="2011-07" db="EMBL/GenBank/DDBJ databases">
        <authorList>
            <consortium name="Caenorhabditis brenneri Sequencing and Analysis Consortium"/>
            <person name="Wilson R.K."/>
        </authorList>
    </citation>
    <scope>NUCLEOTIDE SEQUENCE [LARGE SCALE GENOMIC DNA]</scope>
    <source>
        <strain evidence="3">PB2801</strain>
    </source>
</reference>
<organism evidence="3">
    <name type="scientific">Caenorhabditis brenneri</name>
    <name type="common">Nematode worm</name>
    <dbReference type="NCBI Taxonomy" id="135651"/>
    <lineage>
        <taxon>Eukaryota</taxon>
        <taxon>Metazoa</taxon>
        <taxon>Ecdysozoa</taxon>
        <taxon>Nematoda</taxon>
        <taxon>Chromadorea</taxon>
        <taxon>Rhabditida</taxon>
        <taxon>Rhabditina</taxon>
        <taxon>Rhabditomorpha</taxon>
        <taxon>Rhabditoidea</taxon>
        <taxon>Rhabditidae</taxon>
        <taxon>Peloderinae</taxon>
        <taxon>Caenorhabditis</taxon>
    </lineage>
</organism>
<keyword evidence="3" id="KW-1185">Reference proteome</keyword>
<proteinExistence type="predicted"/>
<evidence type="ECO:0000313" key="3">
    <source>
        <dbReference type="Proteomes" id="UP000008068"/>
    </source>
</evidence>
<gene>
    <name evidence="2" type="ORF">CAEBREN_18435</name>
</gene>
<keyword evidence="1" id="KW-1133">Transmembrane helix</keyword>
<feature type="transmembrane region" description="Helical" evidence="1">
    <location>
        <begin position="31"/>
        <end position="52"/>
    </location>
</feature>
<sequence length="131" mass="14681">MELFCKFFYLSIVFVMSIIHPLNSMKSVLKWTFFLILFSCSISAIGSFMSVAKSDYGSILFGLLKFPFGNSLHEKYLSRLAYILPIGTILITIIAYLNPQKQPSTPSSNQLPIITMTTAIMQAVSAKQLKI</sequence>
<dbReference type="Proteomes" id="UP000008068">
    <property type="component" value="Unassembled WGS sequence"/>
</dbReference>
<feature type="transmembrane region" description="Helical" evidence="1">
    <location>
        <begin position="7"/>
        <end position="25"/>
    </location>
</feature>
<dbReference type="EMBL" id="GL379811">
    <property type="protein sequence ID" value="EGT43796.1"/>
    <property type="molecule type" value="Genomic_DNA"/>
</dbReference>